<dbReference type="InterPro" id="IPR036291">
    <property type="entry name" value="NAD(P)-bd_dom_sf"/>
</dbReference>
<dbReference type="InterPro" id="IPR033922">
    <property type="entry name" value="NAD_bind_Glu_DH"/>
</dbReference>
<evidence type="ECO:0000256" key="5">
    <source>
        <dbReference type="RuleBase" id="RU004417"/>
    </source>
</evidence>
<dbReference type="Gene3D" id="3.40.50.10860">
    <property type="entry name" value="Leucine Dehydrogenase, chain A, domain 1"/>
    <property type="match status" value="1"/>
</dbReference>
<dbReference type="SUPFAM" id="SSF51735">
    <property type="entry name" value="NAD(P)-binding Rossmann-fold domains"/>
    <property type="match status" value="1"/>
</dbReference>
<evidence type="ECO:0000313" key="7">
    <source>
        <dbReference type="EMBL" id="MBP1968290.1"/>
    </source>
</evidence>
<evidence type="ECO:0000259" key="6">
    <source>
        <dbReference type="SMART" id="SM00839"/>
    </source>
</evidence>
<sequence>MADKKGTGAGSIVEESLDALLDDETFLPELEGQTRKKAFTSLVSILSTPNHVHKSYLRTPLLNGKVVRILSFRVQHNNIMGPYKGGIRFHPSANEDEVMQLASLMTLKSALHDVPFGGGKGGVMIDPAEYEAKELYLIAKKYVQYFSDILGPEKDIPAPDVGTSEREMDWMMGEYKSIHPGRKYRSSFTGKSVLNGGSLGRKEATGKGVYFTFHYLIHDFMKEQYQWLKERDNIFAKKALDQQDKTLTIAVQGFGNVGSVAALEAYKSSQLDNKVVSVSDKNVTLYNSDGIDIPELIKYTKENSDLPVNDDELSEANVKATIMDRDEVLSMDVDVLFLAALGHQVHNENMKDVKASIIVEGANAPLTTDADQYLSEQGVIVIPDILANAGGVIVSYFEWLQGRDTQFLTEEQVFERLNDKMKETFDAVLPQYFQDVFTLRQNCYIHAVMKLSTVLFRQGKLY</sequence>
<proteinExistence type="inferred from homology"/>
<dbReference type="PRINTS" id="PR00082">
    <property type="entry name" value="GLFDHDRGNASE"/>
</dbReference>
<dbReference type="CDD" id="cd01076">
    <property type="entry name" value="NAD_bind_1_Glu_DH"/>
    <property type="match status" value="1"/>
</dbReference>
<accession>A0ABS4IBI8</accession>
<dbReference type="SUPFAM" id="SSF53223">
    <property type="entry name" value="Aminoacid dehydrogenase-like, N-terminal domain"/>
    <property type="match status" value="1"/>
</dbReference>
<dbReference type="PROSITE" id="PS00074">
    <property type="entry name" value="GLFV_DEHYDROGENASE"/>
    <property type="match status" value="1"/>
</dbReference>
<protein>
    <recommendedName>
        <fullName evidence="2 4">Glutamate dehydrogenase</fullName>
    </recommendedName>
</protein>
<dbReference type="EMBL" id="JAGGKX010000001">
    <property type="protein sequence ID" value="MBP1968290.1"/>
    <property type="molecule type" value="Genomic_DNA"/>
</dbReference>
<dbReference type="InterPro" id="IPR046346">
    <property type="entry name" value="Aminoacid_DH-like_N_sf"/>
</dbReference>
<dbReference type="Gene3D" id="3.40.50.720">
    <property type="entry name" value="NAD(P)-binding Rossmann-like Domain"/>
    <property type="match status" value="1"/>
</dbReference>
<dbReference type="PIRSF" id="PIRSF000185">
    <property type="entry name" value="Glu_DH"/>
    <property type="match status" value="1"/>
</dbReference>
<feature type="domain" description="Glutamate/phenylalanine/leucine/valine/L-tryptophan dehydrogenase C-terminal" evidence="6">
    <location>
        <begin position="228"/>
        <end position="459"/>
    </location>
</feature>
<dbReference type="Pfam" id="PF00208">
    <property type="entry name" value="ELFV_dehydrog"/>
    <property type="match status" value="1"/>
</dbReference>
<dbReference type="SMART" id="SM00839">
    <property type="entry name" value="ELFV_dehydrog"/>
    <property type="match status" value="1"/>
</dbReference>
<evidence type="ECO:0000313" key="8">
    <source>
        <dbReference type="Proteomes" id="UP001519345"/>
    </source>
</evidence>
<evidence type="ECO:0000256" key="2">
    <source>
        <dbReference type="ARBA" id="ARBA00012896"/>
    </source>
</evidence>
<comment type="caution">
    <text evidence="7">The sequence shown here is derived from an EMBL/GenBank/DDBJ whole genome shotgun (WGS) entry which is preliminary data.</text>
</comment>
<dbReference type="Proteomes" id="UP001519345">
    <property type="component" value="Unassembled WGS sequence"/>
</dbReference>
<dbReference type="PANTHER" id="PTHR11606:SF13">
    <property type="entry name" value="GLUTAMATE DEHYDROGENASE 1, MITOCHONDRIAL"/>
    <property type="match status" value="1"/>
</dbReference>
<keyword evidence="8" id="KW-1185">Reference proteome</keyword>
<evidence type="ECO:0000256" key="1">
    <source>
        <dbReference type="ARBA" id="ARBA00006382"/>
    </source>
</evidence>
<name>A0ABS4IBI8_9BACI</name>
<gene>
    <name evidence="7" type="ORF">J2Z83_000382</name>
</gene>
<reference evidence="7 8" key="1">
    <citation type="submission" date="2021-03" db="EMBL/GenBank/DDBJ databases">
        <title>Genomic Encyclopedia of Type Strains, Phase IV (KMG-IV): sequencing the most valuable type-strain genomes for metagenomic binning, comparative biology and taxonomic classification.</title>
        <authorList>
            <person name="Goeker M."/>
        </authorList>
    </citation>
    <scope>NUCLEOTIDE SEQUENCE [LARGE SCALE GENOMIC DNA]</scope>
    <source>
        <strain evidence="7 8">DSM 25609</strain>
    </source>
</reference>
<keyword evidence="3 4" id="KW-0560">Oxidoreductase</keyword>
<evidence type="ECO:0000256" key="4">
    <source>
        <dbReference type="PIRNR" id="PIRNR000185"/>
    </source>
</evidence>
<dbReference type="InterPro" id="IPR006095">
    <property type="entry name" value="Glu/Leu/Phe/Val/Trp_DH"/>
</dbReference>
<comment type="similarity">
    <text evidence="1 4 5">Belongs to the Glu/Leu/Phe/Val dehydrogenases family.</text>
</comment>
<dbReference type="RefSeq" id="WP_209461513.1">
    <property type="nucleotide sequence ID" value="NZ_CP110224.1"/>
</dbReference>
<dbReference type="InterPro" id="IPR006096">
    <property type="entry name" value="Glu/Leu/Phe/Val/Trp_DH_C"/>
</dbReference>
<dbReference type="PANTHER" id="PTHR11606">
    <property type="entry name" value="GLUTAMATE DEHYDROGENASE"/>
    <property type="match status" value="1"/>
</dbReference>
<dbReference type="Pfam" id="PF02812">
    <property type="entry name" value="ELFV_dehydrog_N"/>
    <property type="match status" value="1"/>
</dbReference>
<evidence type="ECO:0000256" key="3">
    <source>
        <dbReference type="ARBA" id="ARBA00023002"/>
    </source>
</evidence>
<dbReference type="InterPro" id="IPR014362">
    <property type="entry name" value="Glu_DH"/>
</dbReference>
<dbReference type="InterPro" id="IPR006097">
    <property type="entry name" value="Glu/Leu/Phe/Val/Trp_DH_dimer"/>
</dbReference>
<organism evidence="7 8">
    <name type="scientific">Virgibacillus natechei</name>
    <dbReference type="NCBI Taxonomy" id="1216297"/>
    <lineage>
        <taxon>Bacteria</taxon>
        <taxon>Bacillati</taxon>
        <taxon>Bacillota</taxon>
        <taxon>Bacilli</taxon>
        <taxon>Bacillales</taxon>
        <taxon>Bacillaceae</taxon>
        <taxon>Virgibacillus</taxon>
    </lineage>
</organism>
<dbReference type="GO" id="GO:0004353">
    <property type="term" value="F:glutamate dehydrogenase [NAD(P)+] activity"/>
    <property type="evidence" value="ECO:0007669"/>
    <property type="project" value="UniProtKB-EC"/>
</dbReference>
<dbReference type="InterPro" id="IPR033524">
    <property type="entry name" value="Glu/Leu/Phe/Val_DH_AS"/>
</dbReference>